<reference evidence="3 4" key="3">
    <citation type="submission" date="2023-06" db="EMBL/GenBank/DDBJ databases">
        <authorList>
            <person name="Zeman M."/>
            <person name="Kubasova T."/>
            <person name="Jahodarova E."/>
            <person name="Nykrynova M."/>
            <person name="Rychlik I."/>
        </authorList>
    </citation>
    <scope>NUCLEOTIDE SEQUENCE [LARGE SCALE GENOMIC DNA]</scope>
    <source>
        <strain evidence="3 4">ET39</strain>
    </source>
</reference>
<dbReference type="Proteomes" id="UP001529340">
    <property type="component" value="Unassembled WGS sequence"/>
</dbReference>
<accession>A0ABT7UF07</accession>
<evidence type="ECO:0000313" key="4">
    <source>
        <dbReference type="Proteomes" id="UP001529340"/>
    </source>
</evidence>
<gene>
    <name evidence="3" type="ORF">QUV96_10170</name>
</gene>
<reference evidence="4" key="2">
    <citation type="submission" date="2023-06" db="EMBL/GenBank/DDBJ databases">
        <title>Identification and characterization of horizontal gene transfer across gut microbiota members of farm animals based on homology search.</title>
        <authorList>
            <person name="Zeman M."/>
            <person name="Kubasova T."/>
            <person name="Jahodarova E."/>
            <person name="Nykrynova M."/>
            <person name="Rychlik I."/>
        </authorList>
    </citation>
    <scope>NUCLEOTIDE SEQUENCE [LARGE SCALE GENOMIC DNA]</scope>
    <source>
        <strain evidence="4">ET39</strain>
    </source>
</reference>
<evidence type="ECO:0000256" key="2">
    <source>
        <dbReference type="SAM" id="Phobius"/>
    </source>
</evidence>
<evidence type="ECO:0008006" key="5">
    <source>
        <dbReference type="Google" id="ProtNLM"/>
    </source>
</evidence>
<dbReference type="EMBL" id="JAUDCG010000058">
    <property type="protein sequence ID" value="MDM8157995.1"/>
    <property type="molecule type" value="Genomic_DNA"/>
</dbReference>
<dbReference type="RefSeq" id="WP_289608434.1">
    <property type="nucleotide sequence ID" value="NZ_JAUDCG010000058.1"/>
</dbReference>
<reference evidence="3 4" key="1">
    <citation type="submission" date="2023-06" db="EMBL/GenBank/DDBJ databases">
        <title>Identification and characterization of horizontal gene transfer across gut microbiota members of farm animals based on homology search.</title>
        <authorList>
            <person name="Schwarzerova J."/>
            <person name="Nykrynova M."/>
            <person name="Jureckova K."/>
            <person name="Cejkova D."/>
            <person name="Rychlik I."/>
        </authorList>
    </citation>
    <scope>NUCLEOTIDE SEQUENCE [LARGE SCALE GENOMIC DNA]</scope>
    <source>
        <strain evidence="3 4">ET39</strain>
    </source>
</reference>
<protein>
    <recommendedName>
        <fullName evidence="5">Zinc ribbon domain-containing protein</fullName>
    </recommendedName>
</protein>
<sequence length="326" mass="37221">MDKKVISLYQQMNANACKNREDAQYWIYQVDSEIKRINGLSKRFIKVLFFNRYFNENDNLMRLNLLVNGKEVQQDQFSVVSQYRDPNVLGFLLEVDLAEENKEVEILSYIQDGKTVLLSGNYVPPFDVVEDEEKLRILQLYQYPNGEKEIHAIPVIEEDHWICLCGNYNPATDVYCKVCATKIDEAKKIASSDYKSLILNNINTVIKPDQNETMEETIERYVNAFHHKYGYEKEEIRSYIDAEKIRQHAQTATSTTAPASTAAPLSQDGAATGSSNKLPWIIGIAVGVLVLIMILSSSMTSYNKQKCYESGGLWINGGCEMFNDWS</sequence>
<keyword evidence="2" id="KW-1133">Transmembrane helix</keyword>
<evidence type="ECO:0000256" key="1">
    <source>
        <dbReference type="SAM" id="MobiDB-lite"/>
    </source>
</evidence>
<evidence type="ECO:0000313" key="3">
    <source>
        <dbReference type="EMBL" id="MDM8157995.1"/>
    </source>
</evidence>
<organism evidence="3 4">
    <name type="scientific">Amedibacillus dolichus</name>
    <dbReference type="NCBI Taxonomy" id="31971"/>
    <lineage>
        <taxon>Bacteria</taxon>
        <taxon>Bacillati</taxon>
        <taxon>Bacillota</taxon>
        <taxon>Erysipelotrichia</taxon>
        <taxon>Erysipelotrichales</taxon>
        <taxon>Erysipelotrichaceae</taxon>
        <taxon>Amedibacillus</taxon>
    </lineage>
</organism>
<feature type="transmembrane region" description="Helical" evidence="2">
    <location>
        <begin position="278"/>
        <end position="296"/>
    </location>
</feature>
<keyword evidence="2" id="KW-0812">Transmembrane</keyword>
<keyword evidence="4" id="KW-1185">Reference proteome</keyword>
<feature type="compositionally biased region" description="Low complexity" evidence="1">
    <location>
        <begin position="251"/>
        <end position="264"/>
    </location>
</feature>
<comment type="caution">
    <text evidence="3">The sequence shown here is derived from an EMBL/GenBank/DDBJ whole genome shotgun (WGS) entry which is preliminary data.</text>
</comment>
<keyword evidence="2" id="KW-0472">Membrane</keyword>
<proteinExistence type="predicted"/>
<name>A0ABT7UF07_9FIRM</name>
<feature type="region of interest" description="Disordered" evidence="1">
    <location>
        <begin position="250"/>
        <end position="273"/>
    </location>
</feature>